<dbReference type="SMART" id="SM00967">
    <property type="entry name" value="SpoU_sub_bind"/>
    <property type="match status" value="1"/>
</dbReference>
<dbReference type="InterPro" id="IPR047182">
    <property type="entry name" value="MRM1"/>
</dbReference>
<keyword evidence="3" id="KW-0698">rRNA processing</keyword>
<dbReference type="AlphaFoldDB" id="A0A0N0RTK8"/>
<dbReference type="GO" id="GO:0003723">
    <property type="term" value="F:RNA binding"/>
    <property type="evidence" value="ECO:0007669"/>
    <property type="project" value="InterPro"/>
</dbReference>
<dbReference type="SUPFAM" id="SSF75217">
    <property type="entry name" value="alpha/beta knot"/>
    <property type="match status" value="1"/>
</dbReference>
<dbReference type="InterPro" id="IPR047261">
    <property type="entry name" value="MRM1_MeTrfase_dom"/>
</dbReference>
<sequence>MAGIRNSLVQHLFSSSGTTSSSFNCQVRASSLSAIHRGVRRSQRVQDDEPISATLASKRRGAEWDRRGRLTAKALSGVSSPRQAQKLRKKLDRDQEDEGKSLRQTRRSRFLDPEKPFGKNSLVYQLKHGVLKDEVASLKLRRPAEPAPFRSLKPEKGQRLSQSSALEQAIWGKPAATSQFLYGKSVVKAALEQHRRKLYNLYIYAGDTRKDSKDDAAISSAAERRGVPVTMVPHGEQSMMDRMSMGRPHNGFVLEASPLQQPPITSLGGLEESLGRLGFHVELGYQSKEEEAVNGRETFVARKNDITAKPFVLFLNEILDPGNLGGLLRTASYLGIDAVVMTNRSSSTLTPVVLKSAAGAAEEVSIFTVDSPVDFVERSKKAGWKVYAAVAPPDSKLARMHEDKFISTDAVERRNPLSKDPCVLVLGNEGHGLSKPVKMAADYELSIPRHLA</sequence>
<dbReference type="InterPro" id="IPR029064">
    <property type="entry name" value="Ribosomal_eL30-like_sf"/>
</dbReference>
<dbReference type="InterPro" id="IPR029026">
    <property type="entry name" value="tRNA_m1G_MTases_N"/>
</dbReference>
<keyword evidence="4 12" id="KW-0489">Methyltransferase</keyword>
<dbReference type="Gene3D" id="3.30.1330.30">
    <property type="match status" value="1"/>
</dbReference>
<dbReference type="CDD" id="cd18105">
    <property type="entry name" value="SpoU-like_MRM1"/>
    <property type="match status" value="1"/>
</dbReference>
<proteinExistence type="inferred from homology"/>
<dbReference type="Gene3D" id="3.40.1280.10">
    <property type="match status" value="1"/>
</dbReference>
<dbReference type="STRING" id="150374.A0A0N0RTK8"/>
<evidence type="ECO:0000256" key="6">
    <source>
        <dbReference type="ARBA" id="ARBA00022691"/>
    </source>
</evidence>
<evidence type="ECO:0000256" key="10">
    <source>
        <dbReference type="SAM" id="MobiDB-lite"/>
    </source>
</evidence>
<comment type="caution">
    <text evidence="12">The sequence shown here is derived from an EMBL/GenBank/DDBJ whole genome shotgun (WGS) entry which is preliminary data.</text>
</comment>
<feature type="region of interest" description="Disordered" evidence="10">
    <location>
        <begin position="72"/>
        <end position="114"/>
    </location>
</feature>
<comment type="subcellular location">
    <subcellularLocation>
        <location evidence="1">Mitochondrion</location>
    </subcellularLocation>
</comment>
<dbReference type="OrthoDB" id="270651at2759"/>
<evidence type="ECO:0000256" key="2">
    <source>
        <dbReference type="ARBA" id="ARBA00007228"/>
    </source>
</evidence>
<gene>
    <name evidence="12" type="ORF">ESCO_006172</name>
</gene>
<evidence type="ECO:0000256" key="4">
    <source>
        <dbReference type="ARBA" id="ARBA00022603"/>
    </source>
</evidence>
<dbReference type="InterPro" id="IPR029028">
    <property type="entry name" value="Alpha/beta_knot_MTases"/>
</dbReference>
<evidence type="ECO:0000256" key="8">
    <source>
        <dbReference type="ARBA" id="ARBA00023128"/>
    </source>
</evidence>
<evidence type="ECO:0000259" key="11">
    <source>
        <dbReference type="SMART" id="SM00967"/>
    </source>
</evidence>
<dbReference type="GO" id="GO:0016435">
    <property type="term" value="F:rRNA (guanine) methyltransferase activity"/>
    <property type="evidence" value="ECO:0007669"/>
    <property type="project" value="TreeGrafter"/>
</dbReference>
<dbReference type="PANTHER" id="PTHR46103:SF1">
    <property type="entry name" value="RRNA METHYLTRANSFERASE 1, MITOCHONDRIAL"/>
    <property type="match status" value="1"/>
</dbReference>
<keyword evidence="7" id="KW-0809">Transit peptide</keyword>
<comment type="similarity">
    <text evidence="2">Belongs to the class IV-like SAM-binding methyltransferase superfamily. RNA methyltransferase TrmH family.</text>
</comment>
<dbReference type="SUPFAM" id="SSF55315">
    <property type="entry name" value="L30e-like"/>
    <property type="match status" value="1"/>
</dbReference>
<dbReference type="GO" id="GO:0005739">
    <property type="term" value="C:mitochondrion"/>
    <property type="evidence" value="ECO:0007669"/>
    <property type="project" value="UniProtKB-SubCell"/>
</dbReference>
<keyword evidence="8" id="KW-0496">Mitochondrion</keyword>
<dbReference type="Proteomes" id="UP000053831">
    <property type="component" value="Unassembled WGS sequence"/>
</dbReference>
<accession>A0A0N0RTK8</accession>
<dbReference type="InterPro" id="IPR013123">
    <property type="entry name" value="SpoU_subst-bd"/>
</dbReference>
<dbReference type="EMBL" id="LGSR01000018">
    <property type="protein sequence ID" value="KOS20095.1"/>
    <property type="molecule type" value="Genomic_DNA"/>
</dbReference>
<organism evidence="12 13">
    <name type="scientific">Escovopsis weberi</name>
    <dbReference type="NCBI Taxonomy" id="150374"/>
    <lineage>
        <taxon>Eukaryota</taxon>
        <taxon>Fungi</taxon>
        <taxon>Dikarya</taxon>
        <taxon>Ascomycota</taxon>
        <taxon>Pezizomycotina</taxon>
        <taxon>Sordariomycetes</taxon>
        <taxon>Hypocreomycetidae</taxon>
        <taxon>Hypocreales</taxon>
        <taxon>Hypocreaceae</taxon>
        <taxon>Escovopsis</taxon>
    </lineage>
</organism>
<evidence type="ECO:0000313" key="13">
    <source>
        <dbReference type="Proteomes" id="UP000053831"/>
    </source>
</evidence>
<keyword evidence="13" id="KW-1185">Reference proteome</keyword>
<keyword evidence="5 12" id="KW-0808">Transferase</keyword>
<evidence type="ECO:0000256" key="7">
    <source>
        <dbReference type="ARBA" id="ARBA00022946"/>
    </source>
</evidence>
<dbReference type="Pfam" id="PF08032">
    <property type="entry name" value="SpoU_sub_bind"/>
    <property type="match status" value="1"/>
</dbReference>
<reference evidence="12 13" key="1">
    <citation type="submission" date="2015-07" db="EMBL/GenBank/DDBJ databases">
        <title>The genome of the fungus Escovopsis weberi, a specialized disease agent of ant agriculture.</title>
        <authorList>
            <person name="de Man T.J."/>
            <person name="Stajich J.E."/>
            <person name="Kubicek C.P."/>
            <person name="Chenthamara K."/>
            <person name="Atanasova L."/>
            <person name="Druzhinina I.S."/>
            <person name="Birnbaum S."/>
            <person name="Barribeau S.M."/>
            <person name="Teiling C."/>
            <person name="Suen G."/>
            <person name="Currie C."/>
            <person name="Gerardo N.M."/>
        </authorList>
    </citation>
    <scope>NUCLEOTIDE SEQUENCE [LARGE SCALE GENOMIC DNA]</scope>
</reference>
<protein>
    <recommendedName>
        <fullName evidence="9">rRNA methyltransferase 1, mitochondrial</fullName>
    </recommendedName>
</protein>
<dbReference type="InterPro" id="IPR001537">
    <property type="entry name" value="SpoU_MeTrfase"/>
</dbReference>
<keyword evidence="6" id="KW-0949">S-adenosyl-L-methionine</keyword>
<evidence type="ECO:0000256" key="5">
    <source>
        <dbReference type="ARBA" id="ARBA00022679"/>
    </source>
</evidence>
<dbReference type="Pfam" id="PF00588">
    <property type="entry name" value="SpoU_methylase"/>
    <property type="match status" value="1"/>
</dbReference>
<dbReference type="PANTHER" id="PTHR46103">
    <property type="entry name" value="RRNA METHYLTRANSFERASE 1, MITOCHONDRIAL"/>
    <property type="match status" value="1"/>
</dbReference>
<evidence type="ECO:0000256" key="3">
    <source>
        <dbReference type="ARBA" id="ARBA00022552"/>
    </source>
</evidence>
<evidence type="ECO:0000256" key="9">
    <source>
        <dbReference type="ARBA" id="ARBA00034881"/>
    </source>
</evidence>
<name>A0A0N0RTK8_ESCWE</name>
<evidence type="ECO:0000313" key="12">
    <source>
        <dbReference type="EMBL" id="KOS20095.1"/>
    </source>
</evidence>
<evidence type="ECO:0000256" key="1">
    <source>
        <dbReference type="ARBA" id="ARBA00004173"/>
    </source>
</evidence>
<feature type="domain" description="RNA 2-O ribose methyltransferase substrate binding" evidence="11">
    <location>
        <begin position="180"/>
        <end position="262"/>
    </location>
</feature>